<dbReference type="PROSITE" id="PS51257">
    <property type="entry name" value="PROKAR_LIPOPROTEIN"/>
    <property type="match status" value="1"/>
</dbReference>
<reference evidence="2 3" key="1">
    <citation type="submission" date="2017-08" db="EMBL/GenBank/DDBJ databases">
        <title>Harnessing the power of phylogenomics to disentangle the directionality and signatures of interkingdom host jumping in the parasitic fungal genus Tolypocladium.</title>
        <authorList>
            <person name="Quandt C.A."/>
            <person name="Patterson W."/>
            <person name="Spatafora J.W."/>
        </authorList>
    </citation>
    <scope>NUCLEOTIDE SEQUENCE [LARGE SCALE GENOMIC DNA]</scope>
    <source>
        <strain evidence="2 3">CBS 113982</strain>
    </source>
</reference>
<proteinExistence type="predicted"/>
<keyword evidence="3" id="KW-1185">Reference proteome</keyword>
<organism evidence="2 3">
    <name type="scientific">Tolypocladium capitatum</name>
    <dbReference type="NCBI Taxonomy" id="45235"/>
    <lineage>
        <taxon>Eukaryota</taxon>
        <taxon>Fungi</taxon>
        <taxon>Dikarya</taxon>
        <taxon>Ascomycota</taxon>
        <taxon>Pezizomycotina</taxon>
        <taxon>Sordariomycetes</taxon>
        <taxon>Hypocreomycetidae</taxon>
        <taxon>Hypocreales</taxon>
        <taxon>Ophiocordycipitaceae</taxon>
        <taxon>Tolypocladium</taxon>
    </lineage>
</organism>
<accession>A0A2K3Q7J6</accession>
<dbReference type="EMBL" id="NRSZ01001089">
    <property type="protein sequence ID" value="PNY23498.1"/>
    <property type="molecule type" value="Genomic_DNA"/>
</dbReference>
<dbReference type="Pfam" id="PF00155">
    <property type="entry name" value="Aminotran_1_2"/>
    <property type="match status" value="1"/>
</dbReference>
<name>A0A2K3Q7J6_9HYPO</name>
<evidence type="ECO:0000313" key="2">
    <source>
        <dbReference type="EMBL" id="PNY23498.1"/>
    </source>
</evidence>
<dbReference type="CDD" id="cd00609">
    <property type="entry name" value="AAT_like"/>
    <property type="match status" value="1"/>
</dbReference>
<feature type="domain" description="Aminotransferase class I/classII large" evidence="1">
    <location>
        <begin position="40"/>
        <end position="432"/>
    </location>
</feature>
<dbReference type="STRING" id="45235.A0A2K3Q7J6"/>
<dbReference type="AlphaFoldDB" id="A0A2K3Q7J6"/>
<dbReference type="Proteomes" id="UP000236621">
    <property type="component" value="Unassembled WGS sequence"/>
</dbReference>
<dbReference type="InterPro" id="IPR015421">
    <property type="entry name" value="PyrdxlP-dep_Trfase_major"/>
</dbReference>
<evidence type="ECO:0000259" key="1">
    <source>
        <dbReference type="Pfam" id="PF00155"/>
    </source>
</evidence>
<comment type="caution">
    <text evidence="2">The sequence shown here is derived from an EMBL/GenBank/DDBJ whole genome shotgun (WGS) entry which is preliminary data.</text>
</comment>
<dbReference type="Gene3D" id="3.90.1150.10">
    <property type="entry name" value="Aspartate Aminotransferase, domain 1"/>
    <property type="match status" value="1"/>
</dbReference>
<dbReference type="Gene3D" id="3.40.640.10">
    <property type="entry name" value="Type I PLP-dependent aspartate aminotransferase-like (Major domain)"/>
    <property type="match status" value="1"/>
</dbReference>
<evidence type="ECO:0000313" key="3">
    <source>
        <dbReference type="Proteomes" id="UP000236621"/>
    </source>
</evidence>
<protein>
    <recommendedName>
        <fullName evidence="1">Aminotransferase class I/classII large domain-containing protein</fullName>
    </recommendedName>
</protein>
<dbReference type="FunFam" id="3.40.640.10:FF:000080">
    <property type="entry name" value="Aminotransferase, putative"/>
    <property type="match status" value="1"/>
</dbReference>
<sequence>MPAPTKQINLMRGWPSPDVLPASLLSAACERVLTDPAEYTPILQYGPSAGHQPLRDGLAQWLGRHYGVEPDAERICITGGASQNLACILQSFTDPNYTRAIWIVAPCYYLACGIFEDSGFAGRLRATPEDDEGVDLGALERSIKELDEHASGQPQQQPLKNPGPTRKLYRHVIYAVPTCSNPSGKTMSLRRREGLVRLARAYNALVVCDDVYDFLQWPLDGEPTPERPPEMRLPRLCDIDLTMGRADSDPRGFGYAVSNGSFSKIAGPGVRTGWAEASPAFVTGLGNTSSTLSGGAPSQLCAAMLGDVVRNGELGKHIETMVRPSLQRRHRLMMDAIRQHIAPLGFQTRDTSLAGQRVYGGYFIWLTPGQGLLPPPSRLVAEVALEEENLVVGHGNMFAVHGDEGGTTFDREIRLCFAWEPEESLVEGVQRLGGLLRRMQDNMAYYERRVIELRDASFVNTYK</sequence>
<dbReference type="SUPFAM" id="SSF53383">
    <property type="entry name" value="PLP-dependent transferases"/>
    <property type="match status" value="1"/>
</dbReference>
<dbReference type="InterPro" id="IPR004839">
    <property type="entry name" value="Aminotransferase_I/II_large"/>
</dbReference>
<dbReference type="GO" id="GO:0030170">
    <property type="term" value="F:pyridoxal phosphate binding"/>
    <property type="evidence" value="ECO:0007669"/>
    <property type="project" value="InterPro"/>
</dbReference>
<dbReference type="GO" id="GO:0047536">
    <property type="term" value="F:2-aminoadipate transaminase activity"/>
    <property type="evidence" value="ECO:0007669"/>
    <property type="project" value="TreeGrafter"/>
</dbReference>
<dbReference type="OrthoDB" id="7042322at2759"/>
<gene>
    <name evidence="2" type="ORF">TCAP_06561</name>
</gene>
<dbReference type="InterPro" id="IPR015422">
    <property type="entry name" value="PyrdxlP-dep_Trfase_small"/>
</dbReference>
<dbReference type="PANTHER" id="PTHR42858">
    <property type="entry name" value="AMINOTRANSFERASE"/>
    <property type="match status" value="1"/>
</dbReference>
<dbReference type="PANTHER" id="PTHR42858:SF1">
    <property type="entry name" value="LD15494P"/>
    <property type="match status" value="1"/>
</dbReference>
<dbReference type="InterPro" id="IPR015424">
    <property type="entry name" value="PyrdxlP-dep_Trfase"/>
</dbReference>